<protein>
    <submittedName>
        <fullName evidence="1">Uncharacterized protein</fullName>
    </submittedName>
</protein>
<evidence type="ECO:0000313" key="1">
    <source>
        <dbReference type="EMBL" id="KAF6485525.1"/>
    </source>
</evidence>
<keyword evidence="2" id="KW-1185">Reference proteome</keyword>
<name>A0A7J8IMY9_ROUAE</name>
<dbReference type="AlphaFoldDB" id="A0A7J8IMY9"/>
<reference evidence="1 2" key="1">
    <citation type="journal article" date="2020" name="Nature">
        <title>Six reference-quality genomes reveal evolution of bat adaptations.</title>
        <authorList>
            <person name="Jebb D."/>
            <person name="Huang Z."/>
            <person name="Pippel M."/>
            <person name="Hughes G.M."/>
            <person name="Lavrichenko K."/>
            <person name="Devanna P."/>
            <person name="Winkler S."/>
            <person name="Jermiin L.S."/>
            <person name="Skirmuntt E.C."/>
            <person name="Katzourakis A."/>
            <person name="Burkitt-Gray L."/>
            <person name="Ray D.A."/>
            <person name="Sullivan K.A.M."/>
            <person name="Roscito J.G."/>
            <person name="Kirilenko B.M."/>
            <person name="Davalos L.M."/>
            <person name="Corthals A.P."/>
            <person name="Power M.L."/>
            <person name="Jones G."/>
            <person name="Ransome R.D."/>
            <person name="Dechmann D.K.N."/>
            <person name="Locatelli A.G."/>
            <person name="Puechmaille S.J."/>
            <person name="Fedrigo O."/>
            <person name="Jarvis E.D."/>
            <person name="Hiller M."/>
            <person name="Vernes S.C."/>
            <person name="Myers E.W."/>
            <person name="Teeling E.C."/>
        </authorList>
    </citation>
    <scope>NUCLEOTIDE SEQUENCE [LARGE SCALE GENOMIC DNA]</scope>
    <source>
        <strain evidence="1">MRouAeg1</strain>
        <tissue evidence="1">Muscle</tissue>
    </source>
</reference>
<evidence type="ECO:0000313" key="2">
    <source>
        <dbReference type="Proteomes" id="UP000593571"/>
    </source>
</evidence>
<proteinExistence type="predicted"/>
<accession>A0A7J8IMY9</accession>
<dbReference type="Proteomes" id="UP000593571">
    <property type="component" value="Unassembled WGS sequence"/>
</dbReference>
<organism evidence="1 2">
    <name type="scientific">Rousettus aegyptiacus</name>
    <name type="common">Egyptian fruit bat</name>
    <name type="synonym">Pteropus aegyptiacus</name>
    <dbReference type="NCBI Taxonomy" id="9407"/>
    <lineage>
        <taxon>Eukaryota</taxon>
        <taxon>Metazoa</taxon>
        <taxon>Chordata</taxon>
        <taxon>Craniata</taxon>
        <taxon>Vertebrata</taxon>
        <taxon>Euteleostomi</taxon>
        <taxon>Mammalia</taxon>
        <taxon>Eutheria</taxon>
        <taxon>Laurasiatheria</taxon>
        <taxon>Chiroptera</taxon>
        <taxon>Yinpterochiroptera</taxon>
        <taxon>Pteropodoidea</taxon>
        <taxon>Pteropodidae</taxon>
        <taxon>Rousettinae</taxon>
        <taxon>Rousettus</taxon>
    </lineage>
</organism>
<gene>
    <name evidence="1" type="ORF">HJG63_010695</name>
</gene>
<dbReference type="EMBL" id="JACASE010000003">
    <property type="protein sequence ID" value="KAF6485525.1"/>
    <property type="molecule type" value="Genomic_DNA"/>
</dbReference>
<sequence>MGEIPFSDIAALPGCTLISQVLLNLRVTMEMSLWSAPDSLVALYWSGWDRVGKGSTLKPLLQARKMGLSKVWILGERWQGGGEGAFSRVTLRKGGLRQARVCGSAGCMFSPSSSLRARAAA</sequence>
<comment type="caution">
    <text evidence="1">The sequence shown here is derived from an EMBL/GenBank/DDBJ whole genome shotgun (WGS) entry which is preliminary data.</text>
</comment>